<keyword evidence="1" id="KW-0812">Transmembrane</keyword>
<dbReference type="EMBL" id="MFZM01000029">
    <property type="protein sequence ID" value="OGK23010.1"/>
    <property type="molecule type" value="Genomic_DNA"/>
</dbReference>
<comment type="caution">
    <text evidence="2">The sequence shown here is derived from an EMBL/GenBank/DDBJ whole genome shotgun (WGS) entry which is preliminary data.</text>
</comment>
<accession>A0A1F7GVE4</accession>
<feature type="transmembrane region" description="Helical" evidence="1">
    <location>
        <begin position="394"/>
        <end position="414"/>
    </location>
</feature>
<sequence length="1314" mass="151030">MSDTVKKILAFIKKRPGLSFIVVILFLIEIVTIRPSLYLFGWDNYSSYFNLGTNIFRTFFATWRDYRGLGVASDSESLDLFRQIFFLITQPFVAKTLVDQLYIISALILGVVSMYLLSFMILKDVLKEKLSETILDIAAAFSALFYLFNLNTTSTFYFPMIMFINRFFSIPLLFLSFLILLKEKHLSRKALAVLVVIFFITSGSYLVATVFITMMIALVLFTYFSAGFKKALLTIVVYCVLSSFWLLPFINYTIEKSHLLPLAPTFIDANESQLNKPKDFFNLTRQSTLYPNFFDTKYTDLKTNTQKSLHPLADKLQEKSWKPLTFLFPLMYLVGAVLILLRYRQKKILWIPTMLGLFLFLSFKEFSPLGFLYQFASNAIPFFKVLFRFGDTKFHTYIAFSGSIASSFVIVFLSEKLHKYAFPLVVVVLIIPSLLLFQSYFKGNLIGPFMFNNIPEPYGDMVKYINNDKDHFRVLHVPYDRNAYWKSYSWGSFGSSFLHFMLNKPLIDKTFEPASMENAYVDAQLRKLVDNTQSLNKEDLMQRVDQLSRFLRKTSVKYIIVDGTVSAELETRDMLLWGSFDSPDSMYLLKGLKEFGYATSVMEKKIGDKTIELLRLKETDDFVTFQPQARIVDPYFSTIVDSDLIFDDKPFIQAKNLTSQSVYYPLKRLDGALSWSGNSAVLTLPDTILPKGSYTIDLPSRTDMEAQDISTMVEITGKKMGDEVVVSFYNRILPLIVQESYREPLGEIRIPYADIGQSKLAVNDMLVSIPAAIDDTEQSLQNLMMRGENLDVQVLRQDSIQAMNLQGFVLTDNPNCFGDTSGAYSFDFNVSEGLRLQTTNGSTCLLQRLQDVIGENTSHIEFILDADMQQQNDGEKETVKKAIQKSSKPGLSRVLFSQDKPQYLQWCVKTSTIDDCYNTNQILELGERAIFELSVDKSVKGVDDLLVLLVLRGLGESHYDMNVHSFSIAQYVSVAEAHFVFDPHKPYAETFGINQETTIQMELPVAKSFYALSQGQETHAYLVSNTMCEQPDGYRTYRIYNEQLISYVQKCANDLSLELPFSSNNFYMWTFDYNLLSGKYPKYILDDGQKHYIDQYIGLFQGYPDVSGFSLFQQPHGKLADILRPKGVENTLDQLQLQSFYTFVPPQPELNDNNNKNFTIHQDSENEGVMMIGDMNVVEFPNRWRDLRIYREDVVAEFDVPEKVTSKQMLPSLWKITAEKKQGDQYLLVVNTAYDRQWNLYRSFFDMIINRPVEADHITCNGYANCFILETVPQKLYAFYAPERLNLLGWGITLASLLIAFTYLSSKRRETYDI</sequence>
<keyword evidence="1" id="KW-0472">Membrane</keyword>
<gene>
    <name evidence="2" type="ORF">A3C24_02625</name>
</gene>
<dbReference type="Proteomes" id="UP000177159">
    <property type="component" value="Unassembled WGS sequence"/>
</dbReference>
<evidence type="ECO:0000313" key="3">
    <source>
        <dbReference type="Proteomes" id="UP000177159"/>
    </source>
</evidence>
<evidence type="ECO:0000256" key="1">
    <source>
        <dbReference type="SAM" id="Phobius"/>
    </source>
</evidence>
<evidence type="ECO:0008006" key="4">
    <source>
        <dbReference type="Google" id="ProtNLM"/>
    </source>
</evidence>
<evidence type="ECO:0000313" key="2">
    <source>
        <dbReference type="EMBL" id="OGK23010.1"/>
    </source>
</evidence>
<feature type="transmembrane region" description="Helical" evidence="1">
    <location>
        <begin position="192"/>
        <end position="225"/>
    </location>
</feature>
<feature type="transmembrane region" description="Helical" evidence="1">
    <location>
        <begin position="420"/>
        <end position="441"/>
    </location>
</feature>
<name>A0A1F7GVE4_9BACT</name>
<reference evidence="2 3" key="1">
    <citation type="journal article" date="2016" name="Nat. Commun.">
        <title>Thousands of microbial genomes shed light on interconnected biogeochemical processes in an aquifer system.</title>
        <authorList>
            <person name="Anantharaman K."/>
            <person name="Brown C.T."/>
            <person name="Hug L.A."/>
            <person name="Sharon I."/>
            <person name="Castelle C.J."/>
            <person name="Probst A.J."/>
            <person name="Thomas B.C."/>
            <person name="Singh A."/>
            <person name="Wilkins M.J."/>
            <person name="Karaoz U."/>
            <person name="Brodie E.L."/>
            <person name="Williams K.H."/>
            <person name="Hubbard S.S."/>
            <person name="Banfield J.F."/>
        </authorList>
    </citation>
    <scope>NUCLEOTIDE SEQUENCE [LARGE SCALE GENOMIC DNA]</scope>
</reference>
<keyword evidence="1" id="KW-1133">Transmembrane helix</keyword>
<organism evidence="2 3">
    <name type="scientific">Candidatus Roizmanbacteria bacterium RIFCSPHIGHO2_02_FULL_37_24</name>
    <dbReference type="NCBI Taxonomy" id="1802037"/>
    <lineage>
        <taxon>Bacteria</taxon>
        <taxon>Candidatus Roizmaniibacteriota</taxon>
    </lineage>
</organism>
<feature type="transmembrane region" description="Helical" evidence="1">
    <location>
        <begin position="134"/>
        <end position="150"/>
    </location>
</feature>
<protein>
    <recommendedName>
        <fullName evidence="4">Membrane protein 6-pyruvoyl-tetrahydropterin synthase-related domain-containing protein</fullName>
    </recommendedName>
</protein>
<feature type="transmembrane region" description="Helical" evidence="1">
    <location>
        <begin position="20"/>
        <end position="41"/>
    </location>
</feature>
<feature type="transmembrane region" description="Helical" evidence="1">
    <location>
        <begin position="231"/>
        <end position="250"/>
    </location>
</feature>
<feature type="transmembrane region" description="Helical" evidence="1">
    <location>
        <begin position="156"/>
        <end position="180"/>
    </location>
</feature>
<feature type="transmembrane region" description="Helical" evidence="1">
    <location>
        <begin position="101"/>
        <end position="122"/>
    </location>
</feature>
<feature type="transmembrane region" description="Helical" evidence="1">
    <location>
        <begin position="324"/>
        <end position="343"/>
    </location>
</feature>
<proteinExistence type="predicted"/>
<feature type="transmembrane region" description="Helical" evidence="1">
    <location>
        <begin position="1285"/>
        <end position="1304"/>
    </location>
</feature>
<feature type="transmembrane region" description="Helical" evidence="1">
    <location>
        <begin position="349"/>
        <end position="373"/>
    </location>
</feature>